<gene>
    <name evidence="1" type="ORF">M9458_029762</name>
</gene>
<keyword evidence="2" id="KW-1185">Reference proteome</keyword>
<comment type="caution">
    <text evidence="1">The sequence shown here is derived from an EMBL/GenBank/DDBJ whole genome shotgun (WGS) entry which is preliminary data.</text>
</comment>
<proteinExistence type="predicted"/>
<sequence>ATVTSECALAIQQLTASFKIRASCPLKTFQKMLGLMASTSPVLQLGLLYMQPLQYWLKQLVLVDQACMAALARWKDSQWKKWGVPLGMVCRRKV</sequence>
<dbReference type="Proteomes" id="UP001529510">
    <property type="component" value="Unassembled WGS sequence"/>
</dbReference>
<name>A0ABD0PI98_CIRMR</name>
<feature type="non-terminal residue" evidence="1">
    <location>
        <position position="94"/>
    </location>
</feature>
<feature type="non-terminal residue" evidence="1">
    <location>
        <position position="1"/>
    </location>
</feature>
<reference evidence="1 2" key="1">
    <citation type="submission" date="2024-05" db="EMBL/GenBank/DDBJ databases">
        <title>Genome sequencing and assembly of Indian major carp, Cirrhinus mrigala (Hamilton, 1822).</title>
        <authorList>
            <person name="Mohindra V."/>
            <person name="Chowdhury L.M."/>
            <person name="Lal K."/>
            <person name="Jena J.K."/>
        </authorList>
    </citation>
    <scope>NUCLEOTIDE SEQUENCE [LARGE SCALE GENOMIC DNA]</scope>
    <source>
        <strain evidence="1">CM1030</strain>
        <tissue evidence="1">Blood</tissue>
    </source>
</reference>
<dbReference type="EMBL" id="JAMKFB020000015">
    <property type="protein sequence ID" value="KAL0173794.1"/>
    <property type="molecule type" value="Genomic_DNA"/>
</dbReference>
<dbReference type="AlphaFoldDB" id="A0ABD0PI98"/>
<organism evidence="1 2">
    <name type="scientific">Cirrhinus mrigala</name>
    <name type="common">Mrigala</name>
    <dbReference type="NCBI Taxonomy" id="683832"/>
    <lineage>
        <taxon>Eukaryota</taxon>
        <taxon>Metazoa</taxon>
        <taxon>Chordata</taxon>
        <taxon>Craniata</taxon>
        <taxon>Vertebrata</taxon>
        <taxon>Euteleostomi</taxon>
        <taxon>Actinopterygii</taxon>
        <taxon>Neopterygii</taxon>
        <taxon>Teleostei</taxon>
        <taxon>Ostariophysi</taxon>
        <taxon>Cypriniformes</taxon>
        <taxon>Cyprinidae</taxon>
        <taxon>Labeoninae</taxon>
        <taxon>Labeonini</taxon>
        <taxon>Cirrhinus</taxon>
    </lineage>
</organism>
<evidence type="ECO:0000313" key="1">
    <source>
        <dbReference type="EMBL" id="KAL0173794.1"/>
    </source>
</evidence>
<accession>A0ABD0PI98</accession>
<protein>
    <submittedName>
        <fullName evidence="1">Uncharacterized protein</fullName>
    </submittedName>
</protein>
<evidence type="ECO:0000313" key="2">
    <source>
        <dbReference type="Proteomes" id="UP001529510"/>
    </source>
</evidence>